<evidence type="ECO:0000313" key="6">
    <source>
        <dbReference type="Proteomes" id="UP000664534"/>
    </source>
</evidence>
<dbReference type="PROSITE" id="PS50297">
    <property type="entry name" value="ANK_REP_REGION"/>
    <property type="match status" value="6"/>
</dbReference>
<dbReference type="InterPro" id="IPR036770">
    <property type="entry name" value="Ankyrin_rpt-contain_sf"/>
</dbReference>
<dbReference type="OrthoDB" id="10057496at2759"/>
<feature type="repeat" description="ANK" evidence="3">
    <location>
        <begin position="588"/>
        <end position="620"/>
    </location>
</feature>
<dbReference type="PROSITE" id="PS50088">
    <property type="entry name" value="ANK_REPEAT"/>
    <property type="match status" value="6"/>
</dbReference>
<feature type="region of interest" description="Disordered" evidence="4">
    <location>
        <begin position="298"/>
        <end position="331"/>
    </location>
</feature>
<dbReference type="Pfam" id="PF12796">
    <property type="entry name" value="Ank_2"/>
    <property type="match status" value="3"/>
</dbReference>
<dbReference type="Gene3D" id="1.25.40.20">
    <property type="entry name" value="Ankyrin repeat-containing domain"/>
    <property type="match status" value="3"/>
</dbReference>
<dbReference type="GO" id="GO:0061629">
    <property type="term" value="F:RNA polymerase II-specific DNA-binding transcription factor binding"/>
    <property type="evidence" value="ECO:0007669"/>
    <property type="project" value="TreeGrafter"/>
</dbReference>
<feature type="repeat" description="ANK" evidence="3">
    <location>
        <begin position="478"/>
        <end position="510"/>
    </location>
</feature>
<sequence>MDPVSIASVVGPTLGALYTVTTTLYTFITSAKKVDESLKNLHGEVRGLTRVVEDIETVLKDRVVAQTSYVTSRTDGAWGPIGHAIRDTRRTIQALQKVLDRLGPPSRVTNGIKKTLKQVQLNFNSDEISAIQSRVQWHSVTLQLALQTATLAINCQTNDNVINVINPKIDSILPIVSSVESLIKQVENLSSQLATKDNQLPNDFGNSDRTEYTRQLKRTAEAAIVTASTVIESQSTVVDAEDRQYQSSSSSGKTKRKIEEWITHLTVDHEELGPESDSISELMPDDSISCVGLNSNRRSQQINGMGMPGLSPRTRKSADIPTSMDTRGKVSAKNISEESFTPLHLDEGSSISSQEDLKPGVASGKTVTEYRVDLNMDAFYDEVSAKKLLAALGISLDANEWKVNNAFLEVAKMSPRQGVRSSSNMKIILLYLLEMGADVNATDAEACTALHHVSWSGNTAVLDLLVEQNANVNMRNNNGLTALHLAAQSGHTSVVDLLLEHGVDVDPKVEKHQSPEFDEISFDQTPLHLATRKGHVGVVKALLKAGASLDARDDGKYTPLQLAAWRGHVEVAEVLLKAGAFLDADNNTGVTPLHYAAAYGRVEVAEALLKAGASVDPKNKYGNTPLMGAACRGHRTIIELLLAAGADIRARNNGRGTVLHYVLSYTHTKDCEKESCGFCSASETRKDIVKLLCENGADPSATGDDGNSALSLIRNDEDYTKREREVLIKVLKSFGAQ</sequence>
<dbReference type="SUPFAM" id="SSF48403">
    <property type="entry name" value="Ankyrin repeat"/>
    <property type="match status" value="1"/>
</dbReference>
<name>A0A8H3J5X4_9LECA</name>
<feature type="repeat" description="ANK" evidence="3">
    <location>
        <begin position="621"/>
        <end position="653"/>
    </location>
</feature>
<feature type="repeat" description="ANK" evidence="3">
    <location>
        <begin position="445"/>
        <end position="477"/>
    </location>
</feature>
<keyword evidence="2 3" id="KW-0040">ANK repeat</keyword>
<dbReference type="EMBL" id="CAJPDT010000144">
    <property type="protein sequence ID" value="CAF9941262.1"/>
    <property type="molecule type" value="Genomic_DNA"/>
</dbReference>
<evidence type="ECO:0008006" key="7">
    <source>
        <dbReference type="Google" id="ProtNLM"/>
    </source>
</evidence>
<dbReference type="InterPro" id="IPR002110">
    <property type="entry name" value="Ankyrin_rpt"/>
</dbReference>
<dbReference type="GO" id="GO:0006357">
    <property type="term" value="P:regulation of transcription by RNA polymerase II"/>
    <property type="evidence" value="ECO:0007669"/>
    <property type="project" value="TreeGrafter"/>
</dbReference>
<dbReference type="GO" id="GO:0005634">
    <property type="term" value="C:nucleus"/>
    <property type="evidence" value="ECO:0007669"/>
    <property type="project" value="TreeGrafter"/>
</dbReference>
<dbReference type="PANTHER" id="PTHR24126">
    <property type="entry name" value="ANKYRIN REPEAT, PH AND SEC7 DOMAIN CONTAINING PROTEIN SECG-RELATED"/>
    <property type="match status" value="1"/>
</dbReference>
<evidence type="ECO:0000256" key="3">
    <source>
        <dbReference type="PROSITE-ProRule" id="PRU00023"/>
    </source>
</evidence>
<reference evidence="5" key="1">
    <citation type="submission" date="2021-03" db="EMBL/GenBank/DDBJ databases">
        <authorList>
            <person name="Tagirdzhanova G."/>
        </authorList>
    </citation>
    <scope>NUCLEOTIDE SEQUENCE</scope>
</reference>
<feature type="repeat" description="ANK" evidence="3">
    <location>
        <begin position="555"/>
        <end position="587"/>
    </location>
</feature>
<keyword evidence="1" id="KW-0677">Repeat</keyword>
<evidence type="ECO:0000256" key="1">
    <source>
        <dbReference type="ARBA" id="ARBA00022737"/>
    </source>
</evidence>
<accession>A0A8H3J5X4</accession>
<evidence type="ECO:0000256" key="4">
    <source>
        <dbReference type="SAM" id="MobiDB-lite"/>
    </source>
</evidence>
<dbReference type="SMART" id="SM00248">
    <property type="entry name" value="ANK"/>
    <property type="match status" value="8"/>
</dbReference>
<protein>
    <recommendedName>
        <fullName evidence="7">Ankyrin repeat protein</fullName>
    </recommendedName>
</protein>
<comment type="caution">
    <text evidence="5">The sequence shown here is derived from an EMBL/GenBank/DDBJ whole genome shotgun (WGS) entry which is preliminary data.</text>
</comment>
<feature type="repeat" description="ANK" evidence="3">
    <location>
        <begin position="522"/>
        <end position="554"/>
    </location>
</feature>
<keyword evidence="6" id="KW-1185">Reference proteome</keyword>
<dbReference type="AlphaFoldDB" id="A0A8H3J5X4"/>
<evidence type="ECO:0000313" key="5">
    <source>
        <dbReference type="EMBL" id="CAF9941262.1"/>
    </source>
</evidence>
<gene>
    <name evidence="5" type="ORF">IMSHALPRED_002497</name>
</gene>
<evidence type="ECO:0000256" key="2">
    <source>
        <dbReference type="ARBA" id="ARBA00023043"/>
    </source>
</evidence>
<proteinExistence type="predicted"/>
<dbReference type="PRINTS" id="PR01415">
    <property type="entry name" value="ANKYRIN"/>
</dbReference>
<organism evidence="5 6">
    <name type="scientific">Imshaugia aleurites</name>
    <dbReference type="NCBI Taxonomy" id="172621"/>
    <lineage>
        <taxon>Eukaryota</taxon>
        <taxon>Fungi</taxon>
        <taxon>Dikarya</taxon>
        <taxon>Ascomycota</taxon>
        <taxon>Pezizomycotina</taxon>
        <taxon>Lecanoromycetes</taxon>
        <taxon>OSLEUM clade</taxon>
        <taxon>Lecanoromycetidae</taxon>
        <taxon>Lecanorales</taxon>
        <taxon>Lecanorineae</taxon>
        <taxon>Parmeliaceae</taxon>
        <taxon>Imshaugia</taxon>
    </lineage>
</organism>
<dbReference type="PANTHER" id="PTHR24126:SF14">
    <property type="entry name" value="ANK_REP_REGION DOMAIN-CONTAINING PROTEIN"/>
    <property type="match status" value="1"/>
</dbReference>
<dbReference type="Proteomes" id="UP000664534">
    <property type="component" value="Unassembled WGS sequence"/>
</dbReference>